<dbReference type="Gene3D" id="1.20.1250.20">
    <property type="entry name" value="MFS general substrate transporter like domains"/>
    <property type="match status" value="1"/>
</dbReference>
<organism evidence="9 10">
    <name type="scientific">Aspergillus brasiliensis</name>
    <dbReference type="NCBI Taxonomy" id="319629"/>
    <lineage>
        <taxon>Eukaryota</taxon>
        <taxon>Fungi</taxon>
        <taxon>Dikarya</taxon>
        <taxon>Ascomycota</taxon>
        <taxon>Pezizomycotina</taxon>
        <taxon>Eurotiomycetes</taxon>
        <taxon>Eurotiomycetidae</taxon>
        <taxon>Eurotiales</taxon>
        <taxon>Aspergillaceae</taxon>
        <taxon>Aspergillus</taxon>
        <taxon>Aspergillus subgen. Circumdati</taxon>
    </lineage>
</organism>
<evidence type="ECO:0000256" key="6">
    <source>
        <dbReference type="ARBA" id="ARBA00023136"/>
    </source>
</evidence>
<keyword evidence="3" id="KW-0813">Transport</keyword>
<sequence>MGAFTTIQSNGLSAPPYVLCWIAIVISAFLSDRVNMRGPFIVGGALVAAIGYIVLATQTTVAVRYFGLFLATQVFVSVALILTWVGNTHATDSKRAGAFAILATGGQCGPILGTNVFPDSDKPYYRKGMWISCGACLIVVVMGCWQMYLLGRANRHLDREYEQNGGDLSGNQSEGKRNEADKPFRYIL</sequence>
<feature type="transmembrane region" description="Helical" evidence="8">
    <location>
        <begin position="12"/>
        <end position="31"/>
    </location>
</feature>
<evidence type="ECO:0000256" key="2">
    <source>
        <dbReference type="ARBA" id="ARBA00008335"/>
    </source>
</evidence>
<feature type="region of interest" description="Disordered" evidence="7">
    <location>
        <begin position="163"/>
        <end position="182"/>
    </location>
</feature>
<evidence type="ECO:0000256" key="8">
    <source>
        <dbReference type="SAM" id="Phobius"/>
    </source>
</evidence>
<dbReference type="EMBL" id="BROQ01000061">
    <property type="protein sequence ID" value="GKZ23029.1"/>
    <property type="molecule type" value="Genomic_DNA"/>
</dbReference>
<dbReference type="PANTHER" id="PTHR43791">
    <property type="entry name" value="PERMEASE-RELATED"/>
    <property type="match status" value="1"/>
</dbReference>
<dbReference type="SUPFAM" id="SSF103473">
    <property type="entry name" value="MFS general substrate transporter"/>
    <property type="match status" value="1"/>
</dbReference>
<name>A0A9W6DMS9_9EURO</name>
<dbReference type="InterPro" id="IPR036259">
    <property type="entry name" value="MFS_trans_sf"/>
</dbReference>
<evidence type="ECO:0000256" key="1">
    <source>
        <dbReference type="ARBA" id="ARBA00004141"/>
    </source>
</evidence>
<evidence type="ECO:0000256" key="4">
    <source>
        <dbReference type="ARBA" id="ARBA00022692"/>
    </source>
</evidence>
<comment type="similarity">
    <text evidence="2">Belongs to the major facilitator superfamily.</text>
</comment>
<evidence type="ECO:0000313" key="9">
    <source>
        <dbReference type="EMBL" id="GKZ23029.1"/>
    </source>
</evidence>
<feature type="transmembrane region" description="Helical" evidence="8">
    <location>
        <begin position="62"/>
        <end position="85"/>
    </location>
</feature>
<keyword evidence="6 8" id="KW-0472">Membrane</keyword>
<evidence type="ECO:0000313" key="10">
    <source>
        <dbReference type="Proteomes" id="UP001143548"/>
    </source>
</evidence>
<dbReference type="AlphaFoldDB" id="A0A9W6DMS9"/>
<evidence type="ECO:0000256" key="3">
    <source>
        <dbReference type="ARBA" id="ARBA00022448"/>
    </source>
</evidence>
<evidence type="ECO:0000256" key="5">
    <source>
        <dbReference type="ARBA" id="ARBA00022989"/>
    </source>
</evidence>
<dbReference type="FunFam" id="1.20.1250.20:FF:000013">
    <property type="entry name" value="MFS general substrate transporter"/>
    <property type="match status" value="1"/>
</dbReference>
<dbReference type="Proteomes" id="UP001143548">
    <property type="component" value="Unassembled WGS sequence"/>
</dbReference>
<proteinExistence type="inferred from homology"/>
<keyword evidence="5 8" id="KW-1133">Transmembrane helix</keyword>
<reference evidence="9" key="1">
    <citation type="submission" date="2022-07" db="EMBL/GenBank/DDBJ databases">
        <title>Taxonomy of Aspergillus series Nigri: significant species reduction supported by multi-species coalescent approaches.</title>
        <authorList>
            <person name="Bian C."/>
            <person name="Kusuya Y."/>
            <person name="Sklenar F."/>
            <person name="D'hooge E."/>
            <person name="Yaguchi T."/>
            <person name="Takahashi H."/>
            <person name="Hubka V."/>
        </authorList>
    </citation>
    <scope>NUCLEOTIDE SEQUENCE</scope>
    <source>
        <strain evidence="9">CBS 733.88</strain>
    </source>
</reference>
<dbReference type="GO" id="GO:0016020">
    <property type="term" value="C:membrane"/>
    <property type="evidence" value="ECO:0007669"/>
    <property type="project" value="UniProtKB-SubCell"/>
</dbReference>
<accession>A0A9W6DMS9</accession>
<comment type="subcellular location">
    <subcellularLocation>
        <location evidence="1">Membrane</location>
        <topology evidence="1">Multi-pass membrane protein</topology>
    </subcellularLocation>
</comment>
<dbReference type="GO" id="GO:0022857">
    <property type="term" value="F:transmembrane transporter activity"/>
    <property type="evidence" value="ECO:0007669"/>
    <property type="project" value="TreeGrafter"/>
</dbReference>
<keyword evidence="4 8" id="KW-0812">Transmembrane</keyword>
<comment type="caution">
    <text evidence="9">The sequence shown here is derived from an EMBL/GenBank/DDBJ whole genome shotgun (WGS) entry which is preliminary data.</text>
</comment>
<dbReference type="PANTHER" id="PTHR43791:SF36">
    <property type="entry name" value="TRANSPORTER, PUTATIVE (AFU_ORTHOLOGUE AFUA_6G08340)-RELATED"/>
    <property type="match status" value="1"/>
</dbReference>
<feature type="transmembrane region" description="Helical" evidence="8">
    <location>
        <begin position="38"/>
        <end position="56"/>
    </location>
</feature>
<evidence type="ECO:0000256" key="7">
    <source>
        <dbReference type="SAM" id="MobiDB-lite"/>
    </source>
</evidence>
<feature type="transmembrane region" description="Helical" evidence="8">
    <location>
        <begin position="129"/>
        <end position="150"/>
    </location>
</feature>
<gene>
    <name evidence="9" type="ORF">AbraCBS73388_009369</name>
</gene>
<protein>
    <recommendedName>
        <fullName evidence="11">Major facilitator superfamily (MFS) profile domain-containing protein</fullName>
    </recommendedName>
</protein>
<evidence type="ECO:0008006" key="11">
    <source>
        <dbReference type="Google" id="ProtNLM"/>
    </source>
</evidence>